<dbReference type="OrthoDB" id="3265004at2759"/>
<sequence length="381" mass="42041">MWGRKDLLCKGSTEEINFKRLDLPEETLRDYATKLNQLITSCIDYEPPVGSLNSDEIPVFVQQTFLSADLNSTIMFVFLMGIYTTVYFGTLYTYTAYKVSSGSRIIIGTITALYGSTLAQLGLQWRLTNLQFIANNETRESIFFFSDNGAPGISFAGAVTSYVAYVLADGLLLWRAYHMCGRSIYRISIPLLSFTAEIALSIALIVIQERLWFQLGYATDATRNMGNTVVGCQAVVTALTSLMGTYIICRQIMSSSGGILRSKDRYTHLIQILIESCMLYSLTGIVYAVSSFLFLMPNDAGSFDLVPFELNEYFAALSTVITGIAPTLMVARTSLSSRSTAEISTTHQISGLQFHGQSVANNGTQSSQNSPEAIENEKEQV</sequence>
<evidence type="ECO:0000256" key="1">
    <source>
        <dbReference type="SAM" id="MobiDB-lite"/>
    </source>
</evidence>
<feature type="transmembrane region" description="Helical" evidence="2">
    <location>
        <begin position="189"/>
        <end position="208"/>
    </location>
</feature>
<dbReference type="Proteomes" id="UP000283269">
    <property type="component" value="Unassembled WGS sequence"/>
</dbReference>
<evidence type="ECO:0000256" key="2">
    <source>
        <dbReference type="SAM" id="Phobius"/>
    </source>
</evidence>
<feature type="transmembrane region" description="Helical" evidence="2">
    <location>
        <begin position="269"/>
        <end position="293"/>
    </location>
</feature>
<keyword evidence="2" id="KW-0812">Transmembrane</keyword>
<protein>
    <submittedName>
        <fullName evidence="3">Uncharacterized protein</fullName>
    </submittedName>
</protein>
<feature type="transmembrane region" description="Helical" evidence="2">
    <location>
        <begin position="313"/>
        <end position="331"/>
    </location>
</feature>
<dbReference type="EMBL" id="NHYD01002306">
    <property type="protein sequence ID" value="PPQ87321.1"/>
    <property type="molecule type" value="Genomic_DNA"/>
</dbReference>
<feature type="region of interest" description="Disordered" evidence="1">
    <location>
        <begin position="360"/>
        <end position="381"/>
    </location>
</feature>
<dbReference type="AlphaFoldDB" id="A0A409X9C8"/>
<keyword evidence="4" id="KW-1185">Reference proteome</keyword>
<feature type="transmembrane region" description="Helical" evidence="2">
    <location>
        <begin position="153"/>
        <end position="177"/>
    </location>
</feature>
<dbReference type="InParanoid" id="A0A409X9C8"/>
<keyword evidence="2" id="KW-0472">Membrane</keyword>
<evidence type="ECO:0000313" key="4">
    <source>
        <dbReference type="Proteomes" id="UP000283269"/>
    </source>
</evidence>
<proteinExistence type="predicted"/>
<feature type="compositionally biased region" description="Polar residues" evidence="1">
    <location>
        <begin position="360"/>
        <end position="371"/>
    </location>
</feature>
<reference evidence="3 4" key="1">
    <citation type="journal article" date="2018" name="Evol. Lett.">
        <title>Horizontal gene cluster transfer increased hallucinogenic mushroom diversity.</title>
        <authorList>
            <person name="Reynolds H.T."/>
            <person name="Vijayakumar V."/>
            <person name="Gluck-Thaler E."/>
            <person name="Korotkin H.B."/>
            <person name="Matheny P.B."/>
            <person name="Slot J.C."/>
        </authorList>
    </citation>
    <scope>NUCLEOTIDE SEQUENCE [LARGE SCALE GENOMIC DNA]</scope>
    <source>
        <strain evidence="3 4">2631</strain>
    </source>
</reference>
<feature type="transmembrane region" description="Helical" evidence="2">
    <location>
        <begin position="105"/>
        <end position="123"/>
    </location>
</feature>
<evidence type="ECO:0000313" key="3">
    <source>
        <dbReference type="EMBL" id="PPQ87321.1"/>
    </source>
</evidence>
<comment type="caution">
    <text evidence="3">The sequence shown here is derived from an EMBL/GenBank/DDBJ whole genome shotgun (WGS) entry which is preliminary data.</text>
</comment>
<feature type="transmembrane region" description="Helical" evidence="2">
    <location>
        <begin position="228"/>
        <end position="249"/>
    </location>
</feature>
<accession>A0A409X9C8</accession>
<keyword evidence="2" id="KW-1133">Transmembrane helix</keyword>
<organism evidence="3 4">
    <name type="scientific">Psilocybe cyanescens</name>
    <dbReference type="NCBI Taxonomy" id="93625"/>
    <lineage>
        <taxon>Eukaryota</taxon>
        <taxon>Fungi</taxon>
        <taxon>Dikarya</taxon>
        <taxon>Basidiomycota</taxon>
        <taxon>Agaricomycotina</taxon>
        <taxon>Agaricomycetes</taxon>
        <taxon>Agaricomycetidae</taxon>
        <taxon>Agaricales</taxon>
        <taxon>Agaricineae</taxon>
        <taxon>Strophariaceae</taxon>
        <taxon>Psilocybe</taxon>
    </lineage>
</organism>
<name>A0A409X9C8_PSICY</name>
<feature type="transmembrane region" description="Helical" evidence="2">
    <location>
        <begin position="74"/>
        <end position="93"/>
    </location>
</feature>
<gene>
    <name evidence="3" type="ORF">CVT25_002069</name>
</gene>